<sequence>MADQFLAEQHAWTLRQAQAQAEDTESDSSDEADSWVMLSQDGDIVPLQNERILHTSRPRVGLDISVPRELPNAAPFSVKSDSGTAYITNRRVIYLPARPTEQFKSFFAPILNFEDTYVHSSWIGPWSWTGVVKPVTGGGIPVDLPRIEVRLIFKDGGHSDWQSKFELLKERLQHARDLERETGQSLIVTDEELPPYEPGDSSSNPPQQPANMDVGSPGAGSGGNSSSREGQPPQPGPDEPPPDYVEAQSQAIGMRFEEQMREEAERQ</sequence>
<dbReference type="GO" id="GO:0031490">
    <property type="term" value="F:chromatin DNA binding"/>
    <property type="evidence" value="ECO:0007669"/>
    <property type="project" value="TreeGrafter"/>
</dbReference>
<gene>
    <name evidence="2" type="ORF">NKR19_g9468</name>
</gene>
<evidence type="ECO:0000313" key="3">
    <source>
        <dbReference type="Proteomes" id="UP001174691"/>
    </source>
</evidence>
<dbReference type="SUPFAM" id="SSF50729">
    <property type="entry name" value="PH domain-like"/>
    <property type="match status" value="1"/>
</dbReference>
<feature type="region of interest" description="Disordered" evidence="1">
    <location>
        <begin position="180"/>
        <end position="267"/>
    </location>
</feature>
<dbReference type="EMBL" id="JANBVN010000228">
    <property type="protein sequence ID" value="KAJ9131773.1"/>
    <property type="molecule type" value="Genomic_DNA"/>
</dbReference>
<comment type="caution">
    <text evidence="2">The sequence shown here is derived from an EMBL/GenBank/DDBJ whole genome shotgun (WGS) entry which is preliminary data.</text>
</comment>
<feature type="compositionally biased region" description="Basic and acidic residues" evidence="1">
    <location>
        <begin position="255"/>
        <end position="267"/>
    </location>
</feature>
<dbReference type="GO" id="GO:0005634">
    <property type="term" value="C:nucleus"/>
    <property type="evidence" value="ECO:0007669"/>
    <property type="project" value="TreeGrafter"/>
</dbReference>
<keyword evidence="3" id="KW-1185">Reference proteome</keyword>
<dbReference type="Proteomes" id="UP001174691">
    <property type="component" value="Unassembled WGS sequence"/>
</dbReference>
<dbReference type="PANTHER" id="PTHR31606">
    <property type="entry name" value="WW DOMAIN BINDING PROTEIN 2, ISOFORM E"/>
    <property type="match status" value="1"/>
</dbReference>
<dbReference type="AlphaFoldDB" id="A0AA38VH64"/>
<dbReference type="GO" id="GO:0003713">
    <property type="term" value="F:transcription coactivator activity"/>
    <property type="evidence" value="ECO:0007669"/>
    <property type="project" value="InterPro"/>
</dbReference>
<reference evidence="2" key="1">
    <citation type="submission" date="2022-07" db="EMBL/GenBank/DDBJ databases">
        <title>Fungi with potential for degradation of polypropylene.</title>
        <authorList>
            <person name="Gostincar C."/>
        </authorList>
    </citation>
    <scope>NUCLEOTIDE SEQUENCE</scope>
    <source>
        <strain evidence="2">EXF-13287</strain>
    </source>
</reference>
<evidence type="ECO:0000256" key="1">
    <source>
        <dbReference type="SAM" id="MobiDB-lite"/>
    </source>
</evidence>
<dbReference type="PANTHER" id="PTHR31606:SF1">
    <property type="entry name" value="WW DOMAIN BINDING PROTEIN 2, ISOFORM E"/>
    <property type="match status" value="1"/>
</dbReference>
<organism evidence="2 3">
    <name type="scientific">Coniochaeta hoffmannii</name>
    <dbReference type="NCBI Taxonomy" id="91930"/>
    <lineage>
        <taxon>Eukaryota</taxon>
        <taxon>Fungi</taxon>
        <taxon>Dikarya</taxon>
        <taxon>Ascomycota</taxon>
        <taxon>Pezizomycotina</taxon>
        <taxon>Sordariomycetes</taxon>
        <taxon>Sordariomycetidae</taxon>
        <taxon>Coniochaetales</taxon>
        <taxon>Coniochaetaceae</taxon>
        <taxon>Coniochaeta</taxon>
    </lineage>
</organism>
<name>A0AA38VH64_9PEZI</name>
<proteinExistence type="predicted"/>
<dbReference type="InterPro" id="IPR044852">
    <property type="entry name" value="WBP2-like"/>
</dbReference>
<accession>A0AA38VH64</accession>
<dbReference type="CDD" id="cd13214">
    <property type="entry name" value="PH-GRAM_WBP2"/>
    <property type="match status" value="1"/>
</dbReference>
<protein>
    <submittedName>
        <fullName evidence="2">WW-domain-binding protein</fullName>
    </submittedName>
</protein>
<evidence type="ECO:0000313" key="2">
    <source>
        <dbReference type="EMBL" id="KAJ9131773.1"/>
    </source>
</evidence>
<feature type="compositionally biased region" description="Pro residues" evidence="1">
    <location>
        <begin position="232"/>
        <end position="243"/>
    </location>
</feature>